<gene>
    <name evidence="8" type="ORF">F3087_20390</name>
</gene>
<protein>
    <submittedName>
        <fullName evidence="8">Cytochrome P450</fullName>
    </submittedName>
</protein>
<dbReference type="InterPro" id="IPR036396">
    <property type="entry name" value="Cyt_P450_sf"/>
</dbReference>
<dbReference type="Proteomes" id="UP000323876">
    <property type="component" value="Unassembled WGS sequence"/>
</dbReference>
<comment type="cofactor">
    <cofactor evidence="1">
        <name>heme</name>
        <dbReference type="ChEBI" id="CHEBI:30413"/>
    </cofactor>
</comment>
<keyword evidence="9" id="KW-1185">Reference proteome</keyword>
<keyword evidence="4" id="KW-0479">Metal-binding</keyword>
<evidence type="ECO:0000256" key="1">
    <source>
        <dbReference type="ARBA" id="ARBA00001971"/>
    </source>
</evidence>
<dbReference type="FunFam" id="1.10.630.10:FF:000018">
    <property type="entry name" value="Cytochrome P450 monooxygenase"/>
    <property type="match status" value="1"/>
</dbReference>
<comment type="similarity">
    <text evidence="2">Belongs to the cytochrome P450 family.</text>
</comment>
<keyword evidence="5" id="KW-0560">Oxidoreductase</keyword>
<evidence type="ECO:0000256" key="5">
    <source>
        <dbReference type="ARBA" id="ARBA00023002"/>
    </source>
</evidence>
<dbReference type="InterPro" id="IPR002397">
    <property type="entry name" value="Cyt_P450_B"/>
</dbReference>
<evidence type="ECO:0000256" key="2">
    <source>
        <dbReference type="ARBA" id="ARBA00010617"/>
    </source>
</evidence>
<evidence type="ECO:0000313" key="8">
    <source>
        <dbReference type="EMBL" id="KAA8887256.1"/>
    </source>
</evidence>
<dbReference type="PANTHER" id="PTHR46696:SF1">
    <property type="entry name" value="CYTOCHROME P450 YJIB-RELATED"/>
    <property type="match status" value="1"/>
</dbReference>
<dbReference type="InterPro" id="IPR001128">
    <property type="entry name" value="Cyt_P450"/>
</dbReference>
<evidence type="ECO:0000256" key="7">
    <source>
        <dbReference type="ARBA" id="ARBA00023033"/>
    </source>
</evidence>
<dbReference type="EMBL" id="VXLC01000008">
    <property type="protein sequence ID" value="KAA8887256.1"/>
    <property type="molecule type" value="Genomic_DNA"/>
</dbReference>
<name>A0A5N0EEA7_9NOCA</name>
<dbReference type="SUPFAM" id="SSF48264">
    <property type="entry name" value="Cytochrome P450"/>
    <property type="match status" value="1"/>
</dbReference>
<evidence type="ECO:0000313" key="9">
    <source>
        <dbReference type="Proteomes" id="UP000323876"/>
    </source>
</evidence>
<keyword evidence="7" id="KW-0503">Monooxygenase</keyword>
<organism evidence="8 9">
    <name type="scientific">Nocardia colli</name>
    <dbReference type="NCBI Taxonomy" id="2545717"/>
    <lineage>
        <taxon>Bacteria</taxon>
        <taxon>Bacillati</taxon>
        <taxon>Actinomycetota</taxon>
        <taxon>Actinomycetes</taxon>
        <taxon>Mycobacteriales</taxon>
        <taxon>Nocardiaceae</taxon>
        <taxon>Nocardia</taxon>
    </lineage>
</organism>
<accession>A0A5N0EEA7</accession>
<keyword evidence="3" id="KW-0349">Heme</keyword>
<dbReference type="Pfam" id="PF00067">
    <property type="entry name" value="p450"/>
    <property type="match status" value="1"/>
</dbReference>
<proteinExistence type="inferred from homology"/>
<dbReference type="Gene3D" id="1.10.630.10">
    <property type="entry name" value="Cytochrome P450"/>
    <property type="match status" value="1"/>
</dbReference>
<evidence type="ECO:0000256" key="4">
    <source>
        <dbReference type="ARBA" id="ARBA00022723"/>
    </source>
</evidence>
<dbReference type="PRINTS" id="PR00359">
    <property type="entry name" value="BP450"/>
</dbReference>
<comment type="caution">
    <text evidence="8">The sequence shown here is derived from an EMBL/GenBank/DDBJ whole genome shotgun (WGS) entry which is preliminary data.</text>
</comment>
<evidence type="ECO:0000256" key="3">
    <source>
        <dbReference type="ARBA" id="ARBA00022617"/>
    </source>
</evidence>
<dbReference type="GO" id="GO:0016705">
    <property type="term" value="F:oxidoreductase activity, acting on paired donors, with incorporation or reduction of molecular oxygen"/>
    <property type="evidence" value="ECO:0007669"/>
    <property type="project" value="InterPro"/>
</dbReference>
<sequence length="396" mass="43258">MRDDEPVTDVFDAGFAANPWPTLARLRAEGGVHRVRTPDGPPAWLVTRYGDVRAGLLDDRLSTDIHRAGPEDYRGFAVPPSLLAFLLADPVEHARLRHFVTSELSPRRLSEWSHRAPILVDSFLRELDSGAEIDLVERLAVPLPAAVLGELLGLEAAERETLLGWATSTLLPSADPPRARDTLTTMLAIITATTEQGRATRADTLLGRLVAAHDDTGSPSADELAGLLFYLLFVWYEVLVDLIAGSVLTLLGRPDQLRILRDTTEKPSAVDELLRYLSPQVLAGPRFATTDLTIGGQTIHAGQTVLLCLASANRDPEIFDRPDELDLARAPHAQLGLGYGLHACLGNALVRTLTATALDHIFTRWPGTTLTVDERDIAWRSGFRHRGPFTLPVKLG</sequence>
<reference evidence="8 9" key="1">
    <citation type="submission" date="2019-09" db="EMBL/GenBank/DDBJ databases">
        <authorList>
            <person name="Wang X."/>
        </authorList>
    </citation>
    <scope>NUCLEOTIDE SEQUENCE [LARGE SCALE GENOMIC DNA]</scope>
    <source>
        <strain evidence="8 9">CICC 11023</strain>
    </source>
</reference>
<dbReference type="PANTHER" id="PTHR46696">
    <property type="entry name" value="P450, PUTATIVE (EUROFUNG)-RELATED"/>
    <property type="match status" value="1"/>
</dbReference>
<evidence type="ECO:0000256" key="6">
    <source>
        <dbReference type="ARBA" id="ARBA00023004"/>
    </source>
</evidence>
<dbReference type="OrthoDB" id="4511632at2"/>
<dbReference type="GO" id="GO:0005506">
    <property type="term" value="F:iron ion binding"/>
    <property type="evidence" value="ECO:0007669"/>
    <property type="project" value="InterPro"/>
</dbReference>
<dbReference type="AlphaFoldDB" id="A0A5N0EEA7"/>
<dbReference type="GO" id="GO:0004497">
    <property type="term" value="F:monooxygenase activity"/>
    <property type="evidence" value="ECO:0007669"/>
    <property type="project" value="UniProtKB-KW"/>
</dbReference>
<keyword evidence="6" id="KW-0408">Iron</keyword>
<dbReference type="GO" id="GO:0020037">
    <property type="term" value="F:heme binding"/>
    <property type="evidence" value="ECO:0007669"/>
    <property type="project" value="InterPro"/>
</dbReference>